<evidence type="ECO:0000313" key="5">
    <source>
        <dbReference type="EMBL" id="OAD19206.1"/>
    </source>
</evidence>
<keyword evidence="6" id="KW-1185">Reference proteome</keyword>
<protein>
    <submittedName>
        <fullName evidence="5">Repeat-containing beta transducin-like protein</fullName>
    </submittedName>
</protein>
<evidence type="ECO:0000256" key="1">
    <source>
        <dbReference type="ARBA" id="ARBA00022574"/>
    </source>
</evidence>
<sequence>MPDGKLQKHLRGVGASNWAVGFSSDGQTLAWGKSIQLEWQVNDYGPLEYRLTLPTSDRPFGSPKKISPDENFRRAQTQWNDWNLRSPPDQNAVLEIRHQESIKAQIERYPHDGYEHRTYTFTPDGQHIISGGGNGYLSIYKRNGEKLGDYTGHTGDIWAVAVSPDGGLLASASDDQTVRLWNLQTRDNLLTLFHGSDGEWVAWTPSGYYIASPDGDQMIGWQINHGADKAADYVKVAQMRHTLYRPNIVANVVRQRIDIQTKVSEITKLPDFKILSPEYGSTITQQQIELKLSLSAVKTIEIYVNDRLVIPRGENALAPNHYKKTLIVRLEPGKNHLRIVAKNSIGETEKNWEVYFEGEAPENQGDLYLVAIGVSDYQDDRLDLNYAAADAHAVHDIFVAQQGKKYKKVNSVLLAAPTSSKIKEALDLFDKAGEDDTVILFLAGHGVNEDGEYYFLPYDAHKRQNRWQKSSVIKWQTLQDKLEKTRGRRILLVDTCHSGNAFNSRLVKDAADANIVVISATDRDSKADERHELKHGIFTYALLEGLNGKADLISQDKLITIKELDAYLSDKIKKLSNGHQEPVLHAPGGFKDFVFARL</sequence>
<dbReference type="SUPFAM" id="SSF52129">
    <property type="entry name" value="Caspase-like"/>
    <property type="match status" value="1"/>
</dbReference>
<keyword evidence="1 3" id="KW-0853">WD repeat</keyword>
<dbReference type="InterPro" id="IPR029030">
    <property type="entry name" value="Caspase-like_dom_sf"/>
</dbReference>
<keyword evidence="2" id="KW-0677">Repeat</keyword>
<dbReference type="GO" id="GO:0006508">
    <property type="term" value="P:proteolysis"/>
    <property type="evidence" value="ECO:0007669"/>
    <property type="project" value="InterPro"/>
</dbReference>
<dbReference type="InterPro" id="IPR036322">
    <property type="entry name" value="WD40_repeat_dom_sf"/>
</dbReference>
<proteinExistence type="predicted"/>
<dbReference type="PROSITE" id="PS50082">
    <property type="entry name" value="WD_REPEATS_2"/>
    <property type="match status" value="1"/>
</dbReference>
<dbReference type="Gene3D" id="3.40.50.1460">
    <property type="match status" value="1"/>
</dbReference>
<dbReference type="GO" id="GO:0004197">
    <property type="term" value="F:cysteine-type endopeptidase activity"/>
    <property type="evidence" value="ECO:0007669"/>
    <property type="project" value="InterPro"/>
</dbReference>
<evidence type="ECO:0000256" key="2">
    <source>
        <dbReference type="ARBA" id="ARBA00022737"/>
    </source>
</evidence>
<dbReference type="PANTHER" id="PTHR19879:SF9">
    <property type="entry name" value="TRANSCRIPTION INITIATION FACTOR TFIID SUBUNIT 5"/>
    <property type="match status" value="1"/>
</dbReference>
<dbReference type="SMART" id="SM00320">
    <property type="entry name" value="WD40"/>
    <property type="match status" value="2"/>
</dbReference>
<organism evidence="5 6">
    <name type="scientific">Candidatus Thiomargarita nelsonii</name>
    <dbReference type="NCBI Taxonomy" id="1003181"/>
    <lineage>
        <taxon>Bacteria</taxon>
        <taxon>Pseudomonadati</taxon>
        <taxon>Pseudomonadota</taxon>
        <taxon>Gammaproteobacteria</taxon>
        <taxon>Thiotrichales</taxon>
        <taxon>Thiotrichaceae</taxon>
        <taxon>Thiomargarita</taxon>
    </lineage>
</organism>
<accession>A0A176RU22</accession>
<dbReference type="InterPro" id="IPR019775">
    <property type="entry name" value="WD40_repeat_CS"/>
</dbReference>
<reference evidence="5 6" key="1">
    <citation type="submission" date="2016-05" db="EMBL/GenBank/DDBJ databases">
        <title>Single-cell genome of chain-forming Candidatus Thiomargarita nelsonii and comparison to other large sulfur-oxidizing bacteria.</title>
        <authorList>
            <person name="Winkel M."/>
            <person name="Salman V."/>
            <person name="Woyke T."/>
            <person name="Schulz-Vogt H."/>
            <person name="Richter M."/>
            <person name="Flood B."/>
            <person name="Bailey J."/>
            <person name="Amann R."/>
            <person name="Mussmann M."/>
        </authorList>
    </citation>
    <scope>NUCLEOTIDE SEQUENCE [LARGE SCALE GENOMIC DNA]</scope>
    <source>
        <strain evidence="5 6">THI036</strain>
    </source>
</reference>
<dbReference type="EMBL" id="LUTY01002899">
    <property type="protein sequence ID" value="OAD19206.1"/>
    <property type="molecule type" value="Genomic_DNA"/>
</dbReference>
<dbReference type="PROSITE" id="PS50294">
    <property type="entry name" value="WD_REPEATS_REGION"/>
    <property type="match status" value="1"/>
</dbReference>
<evidence type="ECO:0000313" key="6">
    <source>
        <dbReference type="Proteomes" id="UP000076962"/>
    </source>
</evidence>
<dbReference type="Proteomes" id="UP000076962">
    <property type="component" value="Unassembled WGS sequence"/>
</dbReference>
<evidence type="ECO:0000259" key="4">
    <source>
        <dbReference type="Pfam" id="PF00656"/>
    </source>
</evidence>
<dbReference type="InterPro" id="IPR015943">
    <property type="entry name" value="WD40/YVTN_repeat-like_dom_sf"/>
</dbReference>
<dbReference type="InterPro" id="IPR011600">
    <property type="entry name" value="Pept_C14_caspase"/>
</dbReference>
<feature type="repeat" description="WD" evidence="3">
    <location>
        <begin position="150"/>
        <end position="191"/>
    </location>
</feature>
<dbReference type="Gene3D" id="2.130.10.10">
    <property type="entry name" value="YVTN repeat-like/Quinoprotein amine dehydrogenase"/>
    <property type="match status" value="1"/>
</dbReference>
<feature type="domain" description="Peptidase C14 caspase" evidence="4">
    <location>
        <begin position="371"/>
        <end position="586"/>
    </location>
</feature>
<dbReference type="SUPFAM" id="SSF50978">
    <property type="entry name" value="WD40 repeat-like"/>
    <property type="match status" value="1"/>
</dbReference>
<dbReference type="AlphaFoldDB" id="A0A176RU22"/>
<dbReference type="Pfam" id="PF00656">
    <property type="entry name" value="Peptidase_C14"/>
    <property type="match status" value="1"/>
</dbReference>
<dbReference type="PATRIC" id="fig|1003181.4.peg.6854"/>
<dbReference type="PANTHER" id="PTHR19879">
    <property type="entry name" value="TRANSCRIPTION INITIATION FACTOR TFIID"/>
    <property type="match status" value="1"/>
</dbReference>
<dbReference type="PROSITE" id="PS00678">
    <property type="entry name" value="WD_REPEATS_1"/>
    <property type="match status" value="1"/>
</dbReference>
<comment type="caution">
    <text evidence="5">The sequence shown here is derived from an EMBL/GenBank/DDBJ whole genome shotgun (WGS) entry which is preliminary data.</text>
</comment>
<dbReference type="InterPro" id="IPR001680">
    <property type="entry name" value="WD40_rpt"/>
</dbReference>
<name>A0A176RU22_9GAMM</name>
<dbReference type="Pfam" id="PF00400">
    <property type="entry name" value="WD40"/>
    <property type="match status" value="1"/>
</dbReference>
<evidence type="ECO:0000256" key="3">
    <source>
        <dbReference type="PROSITE-ProRule" id="PRU00221"/>
    </source>
</evidence>
<gene>
    <name evidence="5" type="ORF">THIOM_005173</name>
</gene>